<dbReference type="InterPro" id="IPR054115">
    <property type="entry name" value="CorC_N"/>
</dbReference>
<organism evidence="11 12">
    <name type="scientific">Celerinatantimonas diazotrophica</name>
    <dbReference type="NCBI Taxonomy" id="412034"/>
    <lineage>
        <taxon>Bacteria</taxon>
        <taxon>Pseudomonadati</taxon>
        <taxon>Pseudomonadota</taxon>
        <taxon>Gammaproteobacteria</taxon>
        <taxon>Celerinatantimonadaceae</taxon>
        <taxon>Celerinatantimonas</taxon>
    </lineage>
</organism>
<dbReference type="CDD" id="cd04590">
    <property type="entry name" value="CBS_pair_CorC_HlyC_assoc"/>
    <property type="match status" value="1"/>
</dbReference>
<keyword evidence="12" id="KW-1185">Reference proteome</keyword>
<keyword evidence="3" id="KW-0677">Repeat</keyword>
<comment type="similarity">
    <text evidence="1">Belongs to the UPF0053 family.</text>
</comment>
<keyword evidence="5 9" id="KW-0129">CBS domain</keyword>
<dbReference type="SUPFAM" id="SSF54631">
    <property type="entry name" value="CBS-domain pair"/>
    <property type="match status" value="1"/>
</dbReference>
<gene>
    <name evidence="11" type="ORF">EV690_0774</name>
</gene>
<dbReference type="InterPro" id="IPR044751">
    <property type="entry name" value="Ion_transp-like_CBS"/>
</dbReference>
<evidence type="ECO:0000256" key="3">
    <source>
        <dbReference type="ARBA" id="ARBA00022737"/>
    </source>
</evidence>
<dbReference type="SMART" id="SM00116">
    <property type="entry name" value="CBS"/>
    <property type="match status" value="2"/>
</dbReference>
<keyword evidence="4" id="KW-0460">Magnesium</keyword>
<dbReference type="FunFam" id="3.10.580.10:FF:000002">
    <property type="entry name" value="Magnesium/cobalt efflux protein CorC"/>
    <property type="match status" value="1"/>
</dbReference>
<dbReference type="Gene3D" id="3.10.580.10">
    <property type="entry name" value="CBS-domain"/>
    <property type="match status" value="1"/>
</dbReference>
<dbReference type="Pfam" id="PF03471">
    <property type="entry name" value="CorC_HlyC"/>
    <property type="match status" value="1"/>
</dbReference>
<sequence>MSDENSHSGSGSAKSWLDKVGQWLQGEPQNKQQLVDVIQDANERDLIDQSTTEMIEGVLEVASLRVRDIMIPRSQMITIDITNTVEQFLPIIIHAGHSRFPVINEDKDHIEGILLAKDLLLYGFDQHDHKLELSKILRPAVVVPESKRLDKLLKEFRSERYHMAIVVDEFGGVSGLVTIEDILEVIVGDIEDEFVKAQEMRKNTRRINSSTFAVNALTSIEDFNEAFNAQLADEEVDTIGGLVTHAFGHLPARGEKITIDGYLFKVSSADRRRVIQIQVTIPELVKHSSVDS</sequence>
<dbReference type="PANTHER" id="PTHR22777:SF27">
    <property type="entry name" value="MAGNESIUM AND COBALT EFFLUX PROTEIN CORC"/>
    <property type="match status" value="1"/>
</dbReference>
<comment type="function">
    <text evidence="7">Plays a role in the transport of magnesium and cobalt ions.</text>
</comment>
<feature type="domain" description="CBS" evidence="10">
    <location>
        <begin position="136"/>
        <end position="193"/>
    </location>
</feature>
<evidence type="ECO:0000256" key="1">
    <source>
        <dbReference type="ARBA" id="ARBA00006337"/>
    </source>
</evidence>
<evidence type="ECO:0000259" key="10">
    <source>
        <dbReference type="PROSITE" id="PS51371"/>
    </source>
</evidence>
<dbReference type="Pfam" id="PF00571">
    <property type="entry name" value="CBS"/>
    <property type="match status" value="2"/>
</dbReference>
<dbReference type="PROSITE" id="PS51371">
    <property type="entry name" value="CBS"/>
    <property type="match status" value="2"/>
</dbReference>
<dbReference type="EMBL" id="SMGD01000011">
    <property type="protein sequence ID" value="TCK58637.1"/>
    <property type="molecule type" value="Genomic_DNA"/>
</dbReference>
<evidence type="ECO:0000313" key="12">
    <source>
        <dbReference type="Proteomes" id="UP000295565"/>
    </source>
</evidence>
<dbReference type="InterPro" id="IPR000644">
    <property type="entry name" value="CBS_dom"/>
</dbReference>
<dbReference type="InterPro" id="IPR036318">
    <property type="entry name" value="FAD-bd_PCMH-like_sf"/>
</dbReference>
<dbReference type="GO" id="GO:0005886">
    <property type="term" value="C:plasma membrane"/>
    <property type="evidence" value="ECO:0007669"/>
    <property type="project" value="TreeGrafter"/>
</dbReference>
<name>A0A4R1K401_9GAMM</name>
<evidence type="ECO:0000313" key="11">
    <source>
        <dbReference type="EMBL" id="TCK58637.1"/>
    </source>
</evidence>
<feature type="domain" description="CBS" evidence="10">
    <location>
        <begin position="70"/>
        <end position="129"/>
    </location>
</feature>
<dbReference type="Gene3D" id="3.30.465.10">
    <property type="match status" value="1"/>
</dbReference>
<comment type="caution">
    <text evidence="11">The sequence shown here is derived from an EMBL/GenBank/DDBJ whole genome shotgun (WGS) entry which is preliminary data.</text>
</comment>
<dbReference type="InterPro" id="IPR016169">
    <property type="entry name" value="FAD-bd_PCMH_sub2"/>
</dbReference>
<keyword evidence="6" id="KW-0170">Cobalt</keyword>
<dbReference type="InterPro" id="IPR046342">
    <property type="entry name" value="CBS_dom_sf"/>
</dbReference>
<evidence type="ECO:0000256" key="5">
    <source>
        <dbReference type="ARBA" id="ARBA00023122"/>
    </source>
</evidence>
<evidence type="ECO:0000256" key="9">
    <source>
        <dbReference type="PROSITE-ProRule" id="PRU00703"/>
    </source>
</evidence>
<accession>A0A4R1K401</accession>
<dbReference type="RefSeq" id="WP_131911601.1">
    <property type="nucleotide sequence ID" value="NZ_OU594967.1"/>
</dbReference>
<evidence type="ECO:0000256" key="6">
    <source>
        <dbReference type="ARBA" id="ARBA00023285"/>
    </source>
</evidence>
<dbReference type="NCBIfam" id="NF011675">
    <property type="entry name" value="PRK15094.1"/>
    <property type="match status" value="1"/>
</dbReference>
<dbReference type="AlphaFoldDB" id="A0A4R1K401"/>
<evidence type="ECO:0000256" key="2">
    <source>
        <dbReference type="ARBA" id="ARBA00022448"/>
    </source>
</evidence>
<protein>
    <recommendedName>
        <fullName evidence="8">Magnesium and cobalt efflux protein CorC</fullName>
    </recommendedName>
</protein>
<dbReference type="PANTHER" id="PTHR22777">
    <property type="entry name" value="HEMOLYSIN-RELATED"/>
    <property type="match status" value="1"/>
</dbReference>
<keyword evidence="2" id="KW-0813">Transport</keyword>
<reference evidence="11 12" key="1">
    <citation type="submission" date="2019-03" db="EMBL/GenBank/DDBJ databases">
        <title>Genomic Encyclopedia of Type Strains, Phase IV (KMG-IV): sequencing the most valuable type-strain genomes for metagenomic binning, comparative biology and taxonomic classification.</title>
        <authorList>
            <person name="Goeker M."/>
        </authorList>
    </citation>
    <scope>NUCLEOTIDE SEQUENCE [LARGE SCALE GENOMIC DNA]</scope>
    <source>
        <strain evidence="11 12">DSM 18577</strain>
    </source>
</reference>
<evidence type="ECO:0000256" key="4">
    <source>
        <dbReference type="ARBA" id="ARBA00022842"/>
    </source>
</evidence>
<evidence type="ECO:0000256" key="7">
    <source>
        <dbReference type="ARBA" id="ARBA00037273"/>
    </source>
</evidence>
<dbReference type="Proteomes" id="UP000295565">
    <property type="component" value="Unassembled WGS sequence"/>
</dbReference>
<proteinExistence type="inferred from homology"/>
<dbReference type="OrthoDB" id="9797674at2"/>
<evidence type="ECO:0000256" key="8">
    <source>
        <dbReference type="ARBA" id="ARBA00040729"/>
    </source>
</evidence>
<dbReference type="SMART" id="SM01091">
    <property type="entry name" value="CorC_HlyC"/>
    <property type="match status" value="1"/>
</dbReference>
<dbReference type="InterPro" id="IPR005170">
    <property type="entry name" value="Transptr-assoc_dom"/>
</dbReference>
<dbReference type="GO" id="GO:0050660">
    <property type="term" value="F:flavin adenine dinucleotide binding"/>
    <property type="evidence" value="ECO:0007669"/>
    <property type="project" value="InterPro"/>
</dbReference>
<dbReference type="Pfam" id="PF21917">
    <property type="entry name" value="NMB0537_N"/>
    <property type="match status" value="1"/>
</dbReference>
<dbReference type="SUPFAM" id="SSF56176">
    <property type="entry name" value="FAD-binding/transporter-associated domain-like"/>
    <property type="match status" value="1"/>
</dbReference>